<dbReference type="EMBL" id="LPVJ01000009">
    <property type="protein sequence ID" value="KUO96901.1"/>
    <property type="molecule type" value="Genomic_DNA"/>
</dbReference>
<evidence type="ECO:0000313" key="2">
    <source>
        <dbReference type="Proteomes" id="UP000053557"/>
    </source>
</evidence>
<dbReference type="AlphaFoldDB" id="A0A117SYG6"/>
<evidence type="ECO:0000313" key="1">
    <source>
        <dbReference type="EMBL" id="KUO96901.1"/>
    </source>
</evidence>
<gene>
    <name evidence="1" type="ORF">ATW55_08885</name>
</gene>
<protein>
    <submittedName>
        <fullName evidence="1">Uncharacterized protein</fullName>
    </submittedName>
</protein>
<reference evidence="1 2" key="1">
    <citation type="submission" date="2015-12" db="EMBL/GenBank/DDBJ databases">
        <title>Draft genome sequence of Acidibacillus ferrooxidans ITV001, isolated from a chalcopyrite acid mine drainage site in Brazil.</title>
        <authorList>
            <person name="Dall'Agnol H."/>
            <person name="Nancucheo I."/>
            <person name="Johnson B."/>
            <person name="Oliveira R."/>
            <person name="Leite L."/>
            <person name="Pylro V."/>
            <person name="Nunes G.L."/>
            <person name="Tzotzos G."/>
            <person name="Fernandes G.R."/>
            <person name="Dutra J."/>
            <person name="Orellana S.C."/>
            <person name="Oliveira G."/>
        </authorList>
    </citation>
    <scope>NUCLEOTIDE SEQUENCE [LARGE SCALE GENOMIC DNA]</scope>
    <source>
        <strain evidence="2">ITV01</strain>
    </source>
</reference>
<dbReference type="RefSeq" id="WP_067713003.1">
    <property type="nucleotide sequence ID" value="NZ_LPVJ01000009.1"/>
</dbReference>
<sequence>MEEQLVKGIQSALDLLRECEKETAVTVSDTQLSEMVMRLFRNEDMEGLERLMQMKKMERQFVDELQAFVERWSNRLEALHA</sequence>
<dbReference type="Proteomes" id="UP000053557">
    <property type="component" value="Unassembled WGS sequence"/>
</dbReference>
<accession>A0A117SYG6</accession>
<name>A0A117SYG6_9BACL</name>
<comment type="caution">
    <text evidence="1">The sequence shown here is derived from an EMBL/GenBank/DDBJ whole genome shotgun (WGS) entry which is preliminary data.</text>
</comment>
<keyword evidence="2" id="KW-1185">Reference proteome</keyword>
<dbReference type="OrthoDB" id="2990622at2"/>
<proteinExistence type="predicted"/>
<organism evidence="1 2">
    <name type="scientific">Ferroacidibacillus organovorans</name>
    <dbReference type="NCBI Taxonomy" id="1765683"/>
    <lineage>
        <taxon>Bacteria</taxon>
        <taxon>Bacillati</taxon>
        <taxon>Bacillota</taxon>
        <taxon>Bacilli</taxon>
        <taxon>Bacillales</taxon>
        <taxon>Alicyclobacillaceae</taxon>
        <taxon>Ferroacidibacillus</taxon>
    </lineage>
</organism>